<dbReference type="InterPro" id="IPR041577">
    <property type="entry name" value="RT_RNaseH_2"/>
</dbReference>
<keyword evidence="5" id="KW-1185">Reference proteome</keyword>
<evidence type="ECO:0000256" key="1">
    <source>
        <dbReference type="ARBA" id="ARBA00023268"/>
    </source>
</evidence>
<dbReference type="GO" id="GO:0003824">
    <property type="term" value="F:catalytic activity"/>
    <property type="evidence" value="ECO:0007669"/>
    <property type="project" value="UniProtKB-KW"/>
</dbReference>
<dbReference type="InterPro" id="IPR012337">
    <property type="entry name" value="RNaseH-like_sf"/>
</dbReference>
<dbReference type="Proteomes" id="UP000007110">
    <property type="component" value="Unassembled WGS sequence"/>
</dbReference>
<dbReference type="CDD" id="cd09274">
    <property type="entry name" value="RNase_HI_RT_Ty3"/>
    <property type="match status" value="1"/>
</dbReference>
<dbReference type="RefSeq" id="XP_030835526.1">
    <property type="nucleotide sequence ID" value="XM_030979666.1"/>
</dbReference>
<dbReference type="KEGG" id="spu:115921699"/>
<reference evidence="5" key="1">
    <citation type="submission" date="2015-02" db="EMBL/GenBank/DDBJ databases">
        <title>Genome sequencing for Strongylocentrotus purpuratus.</title>
        <authorList>
            <person name="Murali S."/>
            <person name="Liu Y."/>
            <person name="Vee V."/>
            <person name="English A."/>
            <person name="Wang M."/>
            <person name="Skinner E."/>
            <person name="Han Y."/>
            <person name="Muzny D.M."/>
            <person name="Worley K.C."/>
            <person name="Gibbs R.A."/>
        </authorList>
    </citation>
    <scope>NUCLEOTIDE SEQUENCE</scope>
</reference>
<evidence type="ECO:0000313" key="5">
    <source>
        <dbReference type="Proteomes" id="UP000007110"/>
    </source>
</evidence>
<dbReference type="EnsemblMetazoa" id="XM_030979666">
    <property type="protein sequence ID" value="XP_030835526"/>
    <property type="gene ID" value="LOC115921699"/>
</dbReference>
<evidence type="ECO:0000259" key="3">
    <source>
        <dbReference type="PROSITE" id="PS50994"/>
    </source>
</evidence>
<dbReference type="InParanoid" id="A0A7M7NGP4"/>
<dbReference type="GO" id="GO:0003676">
    <property type="term" value="F:nucleic acid binding"/>
    <property type="evidence" value="ECO:0007669"/>
    <property type="project" value="InterPro"/>
</dbReference>
<dbReference type="SUPFAM" id="SSF53098">
    <property type="entry name" value="Ribonuclease H-like"/>
    <property type="match status" value="1"/>
</dbReference>
<dbReference type="InterPro" id="IPR043502">
    <property type="entry name" value="DNA/RNA_pol_sf"/>
</dbReference>
<organism evidence="4 5">
    <name type="scientific">Strongylocentrotus purpuratus</name>
    <name type="common">Purple sea urchin</name>
    <dbReference type="NCBI Taxonomy" id="7668"/>
    <lineage>
        <taxon>Eukaryota</taxon>
        <taxon>Metazoa</taxon>
        <taxon>Echinodermata</taxon>
        <taxon>Eleutherozoa</taxon>
        <taxon>Echinozoa</taxon>
        <taxon>Echinoidea</taxon>
        <taxon>Euechinoidea</taxon>
        <taxon>Echinacea</taxon>
        <taxon>Camarodonta</taxon>
        <taxon>Echinidea</taxon>
        <taxon>Strongylocentrotidae</taxon>
        <taxon>Strongylocentrotus</taxon>
    </lineage>
</organism>
<name>A0A7M7NGP4_STRPU</name>
<dbReference type="InterPro" id="IPR043128">
    <property type="entry name" value="Rev_trsase/Diguanyl_cyclase"/>
</dbReference>
<feature type="compositionally biased region" description="Pro residues" evidence="2">
    <location>
        <begin position="273"/>
        <end position="289"/>
    </location>
</feature>
<dbReference type="GO" id="GO:0015074">
    <property type="term" value="P:DNA integration"/>
    <property type="evidence" value="ECO:0007669"/>
    <property type="project" value="InterPro"/>
</dbReference>
<feature type="compositionally biased region" description="Low complexity" evidence="2">
    <location>
        <begin position="260"/>
        <end position="272"/>
    </location>
</feature>
<dbReference type="FunFam" id="1.10.340.70:FF:000001">
    <property type="entry name" value="Retrovirus-related Pol polyprotein from transposon gypsy-like Protein"/>
    <property type="match status" value="1"/>
</dbReference>
<proteinExistence type="predicted"/>
<dbReference type="InterPro" id="IPR036397">
    <property type="entry name" value="RNaseH_sf"/>
</dbReference>
<dbReference type="Pfam" id="PF17919">
    <property type="entry name" value="RT_RNaseH_2"/>
    <property type="match status" value="1"/>
</dbReference>
<dbReference type="InterPro" id="IPR001584">
    <property type="entry name" value="Integrase_cat-core"/>
</dbReference>
<feature type="region of interest" description="Disordered" evidence="2">
    <location>
        <begin position="250"/>
        <end position="294"/>
    </location>
</feature>
<feature type="domain" description="Integrase catalytic" evidence="3">
    <location>
        <begin position="532"/>
        <end position="690"/>
    </location>
</feature>
<dbReference type="GeneID" id="115921699"/>
<protein>
    <recommendedName>
        <fullName evidence="3">Integrase catalytic domain-containing protein</fullName>
    </recommendedName>
</protein>
<dbReference type="AlphaFoldDB" id="A0A7M7NGP4"/>
<dbReference type="Gene3D" id="3.30.70.270">
    <property type="match status" value="1"/>
</dbReference>
<dbReference type="InterPro" id="IPR050951">
    <property type="entry name" value="Retrovirus_Pol_polyprotein"/>
</dbReference>
<dbReference type="InterPro" id="IPR041588">
    <property type="entry name" value="Integrase_H2C2"/>
</dbReference>
<dbReference type="Pfam" id="PF00665">
    <property type="entry name" value="rve"/>
    <property type="match status" value="1"/>
</dbReference>
<dbReference type="Gene3D" id="3.30.420.10">
    <property type="entry name" value="Ribonuclease H-like superfamily/Ribonuclease H"/>
    <property type="match status" value="1"/>
</dbReference>
<dbReference type="Gene3D" id="1.10.340.70">
    <property type="match status" value="1"/>
</dbReference>
<evidence type="ECO:0000256" key="2">
    <source>
        <dbReference type="SAM" id="MobiDB-lite"/>
    </source>
</evidence>
<dbReference type="Pfam" id="PF17921">
    <property type="entry name" value="Integrase_H2C2"/>
    <property type="match status" value="1"/>
</dbReference>
<dbReference type="PROSITE" id="PS50994">
    <property type="entry name" value="INTEGRASE"/>
    <property type="match status" value="1"/>
</dbReference>
<accession>A0A7M7NGP4</accession>
<evidence type="ECO:0000313" key="4">
    <source>
        <dbReference type="EnsemblMetazoa" id="XP_030835526"/>
    </source>
</evidence>
<dbReference type="PANTHER" id="PTHR37984:SF5">
    <property type="entry name" value="PROTEIN NYNRIN-LIKE"/>
    <property type="match status" value="1"/>
</dbReference>
<dbReference type="OrthoDB" id="425619at2759"/>
<reference evidence="4" key="2">
    <citation type="submission" date="2021-01" db="UniProtKB">
        <authorList>
            <consortium name="EnsemblMetazoa"/>
        </authorList>
    </citation>
    <scope>IDENTIFICATION</scope>
</reference>
<keyword evidence="1" id="KW-0511">Multifunctional enzyme</keyword>
<dbReference type="FunFam" id="3.30.70.270:FF:000020">
    <property type="entry name" value="Transposon Tf2-6 polyprotein-like Protein"/>
    <property type="match status" value="1"/>
</dbReference>
<dbReference type="SUPFAM" id="SSF56672">
    <property type="entry name" value="DNA/RNA polymerases"/>
    <property type="match status" value="1"/>
</dbReference>
<sequence>MPKPKTPRQVRRLVGAVNYVAGFFPDIQSVLKPLHQLTRKKNKFIWTDKHETAFNKVKELMTNPPVLHMPQSTGRFSLYSDTSRTATGSYLTQLINGQERIIGYYSKVLPDACQRYSVTELELFGLLINVSAFKHLLKGCEFNAFVDHSSIVQILKSKDAPCTTRLQKLILKLSEYSFQIGYKKGTELVLADFLSRAPSGDHDEIDRVVPISCCLFDESDFVHMYTLNPVQPMDRRITRAYAKKMGISVPDIFPNRSQSPTTTETSVNTPTRPADPTPPDKPTTHPPRPTNHGQALRLTMPLRQAPVRDQDSTCSHSRIMPPFSPTPQEPRLVDRHTNDHHRDVPPDLYTPPKPLTTKVNNRIAGHIPKQHELDRITDIIKRKIIRDYNLPIDMRELKTEQQTSPFFKPVYDFLAHDILPSDKKAAKAIRLKAEEYILCDGVLFRLFFDKNDDFRLQLAIPETLTDTIISQYHDNLLSNHQGTQRTYLTIRRNFYMPNMFERINNYVKACLRCQQFRGKPDKTRPFHTRVPDSYRPFDRISLDFKTMPTSGTGFRHLMVICDEITRFVICAPLKTLDAETICEALIQKVVCIFGPPSCLVTDAASSLTGKLLTTLCSALNIDRKVISVENHGSLQVERHIRTLSSFLKINLNQFGTDWVRYISTTTYAYNSFSSQHLGDHSPYQLVFGREPPNLTTLSFNPMSGLSQSYKEYVDHLKQKFDQISRTMLSLQRKQQDKQNVEIANKLGRTPIYSRGQLVYLYKPTSSSLTANSKKIAAEWVGPLVIHDVLDRTHYILATLKGEILRDVFSFNRLKPCFMKASDDRKHITHIQKLKEALGKNTEQGRQNTEQPSVNFINENDEKLPEIDVEQVMCSQLSDPIQDSDYLHALTDNNGIAAPRPLTQTDLERQFDLLMTAPNNQNMTLHKGRFKAGNLQILTSFDTGYNTTKQVRFWWNVNLYKGTENLINDILTNRRIQITGSPGRFYKSLYL</sequence>
<dbReference type="PANTHER" id="PTHR37984">
    <property type="entry name" value="PROTEIN CBG26694"/>
    <property type="match status" value="1"/>
</dbReference>